<dbReference type="Proteomes" id="UP000266204">
    <property type="component" value="Segment"/>
</dbReference>
<protein>
    <submittedName>
        <fullName evidence="1">Uncharacterized protein</fullName>
    </submittedName>
</protein>
<dbReference type="EMBL" id="MH363708">
    <property type="protein sequence ID" value="AXC34313.1"/>
    <property type="molecule type" value="Genomic_DNA"/>
</dbReference>
<accession>A0A384ZRN3</accession>
<gene>
    <name evidence="1" type="ORF">1302_0003</name>
</gene>
<proteinExistence type="predicted"/>
<evidence type="ECO:0000313" key="1">
    <source>
        <dbReference type="EMBL" id="AXC34313.1"/>
    </source>
</evidence>
<name>A0A384ZRN3_9CAUD</name>
<organism evidence="1 2">
    <name type="scientific">Escherichia phage C130_2</name>
    <dbReference type="NCBI Taxonomy" id="2234093"/>
    <lineage>
        <taxon>Viruses</taxon>
        <taxon>Duplodnaviria</taxon>
        <taxon>Heunggongvirae</taxon>
        <taxon>Uroviricota</taxon>
        <taxon>Caudoviricetes</taxon>
        <taxon>Hungariovirus</taxon>
        <taxon>Hungariovirus C1302</taxon>
    </lineage>
</organism>
<keyword evidence="2" id="KW-1185">Reference proteome</keyword>
<evidence type="ECO:0000313" key="2">
    <source>
        <dbReference type="Proteomes" id="UP000266204"/>
    </source>
</evidence>
<reference evidence="1 2" key="1">
    <citation type="journal article" date="2018" name="Arch. Virol.">
        <title>Complete genome sequence of C130_2, a novel myovirus infecting pathogenic Escherichia coli and Shigella strains.</title>
        <authorList>
            <person name="Svab D."/>
            <person name="Falgenhauer L."/>
            <person name="Rohde M."/>
            <person name="Chakraborty T."/>
            <person name="Toth I."/>
        </authorList>
    </citation>
    <scope>NUCLEOTIDE SEQUENCE [LARGE SCALE GENOMIC DNA]</scope>
</reference>
<sequence length="86" mass="9652">MAKVSLIGNAGTGKKTAVYSVTLDGSPRAYVVAGREIKYMSERRGKGGRMLRRWLPVVQTALRRQISDAVREYQIEEVRKSEEAQP</sequence>